<organism evidence="1">
    <name type="scientific">marine sediment metagenome</name>
    <dbReference type="NCBI Taxonomy" id="412755"/>
    <lineage>
        <taxon>unclassified sequences</taxon>
        <taxon>metagenomes</taxon>
        <taxon>ecological metagenomes</taxon>
    </lineage>
</organism>
<proteinExistence type="predicted"/>
<accession>X0XMV8</accession>
<sequence length="259" mass="28481">MPSLIEVLKSAADTLFRSIADLKFTTLSKVGFNPSAALSSRVGSKNLNCRVQLATQKKDDIVFDAFTVKISGSIHAPSDMHYTTLQISIADVTNGIHRAEPVHGSVKKWQMQDSPVFCYSCDLGKLPNADSTLSDWITVAHINLDWLALPRKGERNLQFSTSILSAESGQELADAACIFTYENPTFGYADLEENVQGTRTLAVTLAFAVGAADNRLSDCEIAVIKEWSRANFDSSQASNRARRKLDKALKEAIRFFREG</sequence>
<evidence type="ECO:0000313" key="1">
    <source>
        <dbReference type="EMBL" id="GAG26316.1"/>
    </source>
</evidence>
<name>X0XMV8_9ZZZZ</name>
<comment type="caution">
    <text evidence="1">The sequence shown here is derived from an EMBL/GenBank/DDBJ whole genome shotgun (WGS) entry which is preliminary data.</text>
</comment>
<dbReference type="AlphaFoldDB" id="X0XMV8"/>
<dbReference type="EMBL" id="BARS01034814">
    <property type="protein sequence ID" value="GAG26316.1"/>
    <property type="molecule type" value="Genomic_DNA"/>
</dbReference>
<gene>
    <name evidence="1" type="ORF">S01H1_53740</name>
</gene>
<reference evidence="1" key="1">
    <citation type="journal article" date="2014" name="Front. Microbiol.">
        <title>High frequency of phylogenetically diverse reductive dehalogenase-homologous genes in deep subseafloor sedimentary metagenomes.</title>
        <authorList>
            <person name="Kawai M."/>
            <person name="Futagami T."/>
            <person name="Toyoda A."/>
            <person name="Takaki Y."/>
            <person name="Nishi S."/>
            <person name="Hori S."/>
            <person name="Arai W."/>
            <person name="Tsubouchi T."/>
            <person name="Morono Y."/>
            <person name="Uchiyama I."/>
            <person name="Ito T."/>
            <person name="Fujiyama A."/>
            <person name="Inagaki F."/>
            <person name="Takami H."/>
        </authorList>
    </citation>
    <scope>NUCLEOTIDE SEQUENCE</scope>
    <source>
        <strain evidence="1">Expedition CK06-06</strain>
    </source>
</reference>
<protein>
    <submittedName>
        <fullName evidence="1">Uncharacterized protein</fullName>
    </submittedName>
</protein>
<feature type="non-terminal residue" evidence="1">
    <location>
        <position position="259"/>
    </location>
</feature>